<proteinExistence type="predicted"/>
<accession>A0A915JD96</accession>
<evidence type="ECO:0000313" key="1">
    <source>
        <dbReference type="Proteomes" id="UP000887565"/>
    </source>
</evidence>
<keyword evidence="1" id="KW-1185">Reference proteome</keyword>
<name>A0A915JD96_ROMCU</name>
<reference evidence="2" key="1">
    <citation type="submission" date="2022-11" db="UniProtKB">
        <authorList>
            <consortium name="WormBaseParasite"/>
        </authorList>
    </citation>
    <scope>IDENTIFICATION</scope>
</reference>
<dbReference type="AlphaFoldDB" id="A0A915JD96"/>
<protein>
    <submittedName>
        <fullName evidence="2">Uncharacterized protein</fullName>
    </submittedName>
</protein>
<organism evidence="1 2">
    <name type="scientific">Romanomermis culicivorax</name>
    <name type="common">Nematode worm</name>
    <dbReference type="NCBI Taxonomy" id="13658"/>
    <lineage>
        <taxon>Eukaryota</taxon>
        <taxon>Metazoa</taxon>
        <taxon>Ecdysozoa</taxon>
        <taxon>Nematoda</taxon>
        <taxon>Enoplea</taxon>
        <taxon>Dorylaimia</taxon>
        <taxon>Mermithida</taxon>
        <taxon>Mermithoidea</taxon>
        <taxon>Mermithidae</taxon>
        <taxon>Romanomermis</taxon>
    </lineage>
</organism>
<evidence type="ECO:0000313" key="2">
    <source>
        <dbReference type="WBParaSite" id="nRc.2.0.1.t24483-RA"/>
    </source>
</evidence>
<dbReference type="Proteomes" id="UP000887565">
    <property type="component" value="Unplaced"/>
</dbReference>
<dbReference type="WBParaSite" id="nRc.2.0.1.t24483-RA">
    <property type="protein sequence ID" value="nRc.2.0.1.t24483-RA"/>
    <property type="gene ID" value="nRc.2.0.1.g24483"/>
</dbReference>
<sequence>MDTTDQKTPVGSKLKIMAESSVEGRDDKNNDILLAVTHENISKQLNIFSRLMTQNSVFDHLVSKPVIARQVLQKLHKIVKLIASTQTGN</sequence>